<evidence type="ECO:0000256" key="5">
    <source>
        <dbReference type="ARBA" id="ARBA00023014"/>
    </source>
</evidence>
<dbReference type="InterPro" id="IPR050415">
    <property type="entry name" value="MRET"/>
</dbReference>
<dbReference type="Gene3D" id="2.40.30.10">
    <property type="entry name" value="Translation factors"/>
    <property type="match status" value="1"/>
</dbReference>
<reference evidence="7 8" key="1">
    <citation type="submission" date="2016-07" db="EMBL/GenBank/DDBJ databases">
        <title>Draft Genome Sequence of Methylophaga muralis Bur 1.</title>
        <authorList>
            <person name="Vasilenko O.V."/>
            <person name="Doronina N.V."/>
            <person name="Shmareva M.N."/>
            <person name="Tarlachkov S.V."/>
            <person name="Mustakhimov I."/>
            <person name="Trotsenko Y.A."/>
        </authorList>
    </citation>
    <scope>NUCLEOTIDE SEQUENCE [LARGE SCALE GENOMIC DNA]</scope>
    <source>
        <strain evidence="7 8">Bur 1</strain>
    </source>
</reference>
<dbReference type="Proteomes" id="UP000094379">
    <property type="component" value="Unassembled WGS sequence"/>
</dbReference>
<dbReference type="GO" id="GO:0046872">
    <property type="term" value="F:metal ion binding"/>
    <property type="evidence" value="ECO:0007669"/>
    <property type="project" value="UniProtKB-KW"/>
</dbReference>
<keyword evidence="5" id="KW-0411">Iron-sulfur</keyword>
<evidence type="ECO:0000256" key="2">
    <source>
        <dbReference type="ARBA" id="ARBA00022714"/>
    </source>
</evidence>
<dbReference type="AlphaFoldDB" id="A0A1E3GS66"/>
<dbReference type="Pfam" id="PF00970">
    <property type="entry name" value="FAD_binding_6"/>
    <property type="match status" value="1"/>
</dbReference>
<dbReference type="GO" id="GO:0051537">
    <property type="term" value="F:2 iron, 2 sulfur cluster binding"/>
    <property type="evidence" value="ECO:0007669"/>
    <property type="project" value="UniProtKB-KW"/>
</dbReference>
<dbReference type="InterPro" id="IPR017938">
    <property type="entry name" value="Riboflavin_synthase-like_b-brl"/>
</dbReference>
<dbReference type="EC" id="1.-.-.-" evidence="7"/>
<keyword evidence="7" id="KW-0223">Dioxygenase</keyword>
<feature type="domain" description="FAD-binding FR-type" evidence="6">
    <location>
        <begin position="1"/>
        <end position="106"/>
    </location>
</feature>
<dbReference type="PROSITE" id="PS51384">
    <property type="entry name" value="FAD_FR"/>
    <property type="match status" value="1"/>
</dbReference>
<dbReference type="EMBL" id="MCRI01000012">
    <property type="protein sequence ID" value="ODN66854.1"/>
    <property type="molecule type" value="Genomic_DNA"/>
</dbReference>
<gene>
    <name evidence="7" type="primary">ophA1</name>
    <name evidence="7" type="ORF">A9E74_01404</name>
</gene>
<accession>A0A1E3GS66</accession>
<evidence type="ECO:0000313" key="7">
    <source>
        <dbReference type="EMBL" id="ODN66854.1"/>
    </source>
</evidence>
<dbReference type="InterPro" id="IPR008333">
    <property type="entry name" value="Cbr1-like_FAD-bd_dom"/>
</dbReference>
<keyword evidence="1" id="KW-0285">Flavoprotein</keyword>
<comment type="caution">
    <text evidence="7">The sequence shown here is derived from an EMBL/GenBank/DDBJ whole genome shotgun (WGS) entry which is preliminary data.</text>
</comment>
<evidence type="ECO:0000313" key="8">
    <source>
        <dbReference type="Proteomes" id="UP000094379"/>
    </source>
</evidence>
<dbReference type="PATRIC" id="fig|291169.3.peg.1410"/>
<dbReference type="PRINTS" id="PR00409">
    <property type="entry name" value="PHDIOXRDTASE"/>
</dbReference>
<dbReference type="SUPFAM" id="SSF63380">
    <property type="entry name" value="Riboflavin synthase domain-like"/>
    <property type="match status" value="1"/>
</dbReference>
<keyword evidence="3" id="KW-0479">Metal-binding</keyword>
<dbReference type="STRING" id="291169.A9E74_01404"/>
<dbReference type="InterPro" id="IPR017927">
    <property type="entry name" value="FAD-bd_FR_type"/>
</dbReference>
<keyword evidence="4" id="KW-0408">Iron</keyword>
<keyword evidence="7" id="KW-0560">Oxidoreductase</keyword>
<protein>
    <submittedName>
        <fullName evidence="7">Phthalate dioxygenase reductase</fullName>
        <ecNumber evidence="7">1.-.-.-</ecNumber>
    </submittedName>
</protein>
<evidence type="ECO:0000256" key="3">
    <source>
        <dbReference type="ARBA" id="ARBA00022723"/>
    </source>
</evidence>
<organism evidence="7 8">
    <name type="scientific">Methylophaga muralis</name>
    <dbReference type="NCBI Taxonomy" id="291169"/>
    <lineage>
        <taxon>Bacteria</taxon>
        <taxon>Pseudomonadati</taxon>
        <taxon>Pseudomonadota</taxon>
        <taxon>Gammaproteobacteria</taxon>
        <taxon>Thiotrichales</taxon>
        <taxon>Piscirickettsiaceae</taxon>
        <taxon>Methylophaga</taxon>
    </lineage>
</organism>
<keyword evidence="2" id="KW-0001">2Fe-2S</keyword>
<dbReference type="PANTHER" id="PTHR47354:SF1">
    <property type="entry name" value="CARNITINE MONOOXYGENASE REDUCTASE SUBUNIT"/>
    <property type="match status" value="1"/>
</dbReference>
<evidence type="ECO:0000256" key="1">
    <source>
        <dbReference type="ARBA" id="ARBA00022630"/>
    </source>
</evidence>
<evidence type="ECO:0000259" key="6">
    <source>
        <dbReference type="PROSITE" id="PS51384"/>
    </source>
</evidence>
<name>A0A1E3GS66_9GAMM</name>
<dbReference type="GO" id="GO:0051213">
    <property type="term" value="F:dioxygenase activity"/>
    <property type="evidence" value="ECO:0007669"/>
    <property type="project" value="UniProtKB-KW"/>
</dbReference>
<sequence length="130" mass="14520">MSQLNVIVTAVEPITDLVKQFTFELEDGGKLPYFSGGSHVVVAMNIDGRVHRNAYSLMGPTSDNGRYTIAVRKQEKSRGGSVFMHEHVKPGSRLQITPPTICFPLTNWPKNIFWWPVVLALPRSCHKSAI</sequence>
<proteinExistence type="predicted"/>
<dbReference type="PANTHER" id="PTHR47354">
    <property type="entry name" value="NADH OXIDOREDUCTASE HCR"/>
    <property type="match status" value="1"/>
</dbReference>
<evidence type="ECO:0000256" key="4">
    <source>
        <dbReference type="ARBA" id="ARBA00023004"/>
    </source>
</evidence>
<dbReference type="RefSeq" id="WP_245652088.1">
    <property type="nucleotide sequence ID" value="NZ_MCRI01000012.1"/>
</dbReference>
<keyword evidence="8" id="KW-1185">Reference proteome</keyword>